<evidence type="ECO:0000313" key="3">
    <source>
        <dbReference type="Proteomes" id="UP001626550"/>
    </source>
</evidence>
<organism evidence="2 3">
    <name type="scientific">Cichlidogyrus casuarinus</name>
    <dbReference type="NCBI Taxonomy" id="1844966"/>
    <lineage>
        <taxon>Eukaryota</taxon>
        <taxon>Metazoa</taxon>
        <taxon>Spiralia</taxon>
        <taxon>Lophotrochozoa</taxon>
        <taxon>Platyhelminthes</taxon>
        <taxon>Monogenea</taxon>
        <taxon>Monopisthocotylea</taxon>
        <taxon>Dactylogyridea</taxon>
        <taxon>Ancyrocephalidae</taxon>
        <taxon>Cichlidogyrus</taxon>
    </lineage>
</organism>
<evidence type="ECO:0000256" key="1">
    <source>
        <dbReference type="SAM" id="MobiDB-lite"/>
    </source>
</evidence>
<feature type="compositionally biased region" description="Polar residues" evidence="1">
    <location>
        <begin position="1"/>
        <end position="12"/>
    </location>
</feature>
<keyword evidence="3" id="KW-1185">Reference proteome</keyword>
<feature type="region of interest" description="Disordered" evidence="1">
    <location>
        <begin position="1"/>
        <end position="62"/>
    </location>
</feature>
<dbReference type="AlphaFoldDB" id="A0ABD2PME3"/>
<proteinExistence type="predicted"/>
<accession>A0ABD2PME3</accession>
<dbReference type="EMBL" id="JBJKFK010004883">
    <property type="protein sequence ID" value="KAL3308670.1"/>
    <property type="molecule type" value="Genomic_DNA"/>
</dbReference>
<reference evidence="2 3" key="1">
    <citation type="submission" date="2024-11" db="EMBL/GenBank/DDBJ databases">
        <title>Adaptive evolution of stress response genes in parasites aligns with host niche diversity.</title>
        <authorList>
            <person name="Hahn C."/>
            <person name="Resl P."/>
        </authorList>
    </citation>
    <scope>NUCLEOTIDE SEQUENCE [LARGE SCALE GENOMIC DNA]</scope>
    <source>
        <strain evidence="2">EGGRZ-B1_66</strain>
        <tissue evidence="2">Body</tissue>
    </source>
</reference>
<sequence length="130" mass="13505">MLNFNAVETASNGSGGTLVSGQHHPLLGENGRGSDSQMCYHQSPRNKSASTEQTTTPCTASSLVDEGGSAGSGLGLKPFLNYGVKSRNLYSPGSPCSSGHDRPSNCSSPSRHQCCTQHMLLSDSADFGLV</sequence>
<evidence type="ECO:0000313" key="2">
    <source>
        <dbReference type="EMBL" id="KAL3308670.1"/>
    </source>
</evidence>
<name>A0ABD2PME3_9PLAT</name>
<dbReference type="Proteomes" id="UP001626550">
    <property type="component" value="Unassembled WGS sequence"/>
</dbReference>
<feature type="compositionally biased region" description="Polar residues" evidence="1">
    <location>
        <begin position="33"/>
        <end position="62"/>
    </location>
</feature>
<gene>
    <name evidence="2" type="ORF">Ciccas_012795</name>
</gene>
<protein>
    <submittedName>
        <fullName evidence="2">Uncharacterized protein</fullName>
    </submittedName>
</protein>
<comment type="caution">
    <text evidence="2">The sequence shown here is derived from an EMBL/GenBank/DDBJ whole genome shotgun (WGS) entry which is preliminary data.</text>
</comment>